<dbReference type="PROSITE" id="PS01302">
    <property type="entry name" value="UPF0758"/>
    <property type="match status" value="1"/>
</dbReference>
<dbReference type="GO" id="GO:0008237">
    <property type="term" value="F:metallopeptidase activity"/>
    <property type="evidence" value="ECO:0007669"/>
    <property type="project" value="UniProtKB-KW"/>
</dbReference>
<keyword evidence="3" id="KW-0479">Metal-binding</keyword>
<evidence type="ECO:0000256" key="6">
    <source>
        <dbReference type="ARBA" id="ARBA00023049"/>
    </source>
</evidence>
<evidence type="ECO:0000256" key="3">
    <source>
        <dbReference type="ARBA" id="ARBA00022723"/>
    </source>
</evidence>
<evidence type="ECO:0000256" key="1">
    <source>
        <dbReference type="ARBA" id="ARBA00010243"/>
    </source>
</evidence>
<protein>
    <submittedName>
        <fullName evidence="8">JAB domain-containing protein</fullName>
    </submittedName>
</protein>
<keyword evidence="2" id="KW-0645">Protease</keyword>
<dbReference type="InterPro" id="IPR037518">
    <property type="entry name" value="MPN"/>
</dbReference>
<dbReference type="InterPro" id="IPR001405">
    <property type="entry name" value="UPF0758"/>
</dbReference>
<comment type="similarity">
    <text evidence="1">Belongs to the UPF0758 family.</text>
</comment>
<name>A0AAE3JYQ8_9FIRM</name>
<dbReference type="AlphaFoldDB" id="A0AAE3JYQ8"/>
<keyword evidence="6" id="KW-0482">Metalloprotease</keyword>
<evidence type="ECO:0000313" key="9">
    <source>
        <dbReference type="Proteomes" id="UP001199915"/>
    </source>
</evidence>
<dbReference type="Proteomes" id="UP001199915">
    <property type="component" value="Unassembled WGS sequence"/>
</dbReference>
<dbReference type="PROSITE" id="PS50249">
    <property type="entry name" value="MPN"/>
    <property type="match status" value="1"/>
</dbReference>
<keyword evidence="5" id="KW-0862">Zinc</keyword>
<feature type="domain" description="MPN" evidence="7">
    <location>
        <begin position="30"/>
        <end position="154"/>
    </location>
</feature>
<dbReference type="RefSeq" id="WP_173829150.1">
    <property type="nucleotide sequence ID" value="NZ_JAAINI010000061.1"/>
</dbReference>
<keyword evidence="4" id="KW-0378">Hydrolase</keyword>
<evidence type="ECO:0000256" key="4">
    <source>
        <dbReference type="ARBA" id="ARBA00022801"/>
    </source>
</evidence>
<reference evidence="8" key="1">
    <citation type="submission" date="2022-01" db="EMBL/GenBank/DDBJ databases">
        <title>Collection of gut derived symbiotic bacterial strains cultured from healthy donors.</title>
        <authorList>
            <person name="Lin H."/>
            <person name="Kohout C."/>
            <person name="Waligurski E."/>
            <person name="Pamer E.G."/>
        </authorList>
    </citation>
    <scope>NUCLEOTIDE SEQUENCE</scope>
    <source>
        <strain evidence="8">DFI.5.49</strain>
    </source>
</reference>
<dbReference type="GO" id="GO:0006508">
    <property type="term" value="P:proteolysis"/>
    <property type="evidence" value="ECO:0007669"/>
    <property type="project" value="UniProtKB-KW"/>
</dbReference>
<sequence>MKKIKEYQMMLNENRIPYLETQKSFLCESKCNSPANVANIMESCFRISDLPEEHIYAIALNTKNQITGIFEVGKGTVNCSLISAREILIRMLLAGAVSFILCHNHPSGDTNPSQEDIQITESIGKAGSLIGVSLLDHLIIGEKNYTSLREIQAVTFE</sequence>
<dbReference type="Pfam" id="PF04002">
    <property type="entry name" value="RadC"/>
    <property type="match status" value="1"/>
</dbReference>
<organism evidence="8 9">
    <name type="scientific">Fusicatenibacter saccharivorans</name>
    <dbReference type="NCBI Taxonomy" id="1150298"/>
    <lineage>
        <taxon>Bacteria</taxon>
        <taxon>Bacillati</taxon>
        <taxon>Bacillota</taxon>
        <taxon>Clostridia</taxon>
        <taxon>Lachnospirales</taxon>
        <taxon>Lachnospiraceae</taxon>
        <taxon>Fusicatenibacter</taxon>
    </lineage>
</organism>
<evidence type="ECO:0000313" key="8">
    <source>
        <dbReference type="EMBL" id="MCG4767242.1"/>
    </source>
</evidence>
<dbReference type="InterPro" id="IPR020891">
    <property type="entry name" value="UPF0758_CS"/>
</dbReference>
<evidence type="ECO:0000256" key="2">
    <source>
        <dbReference type="ARBA" id="ARBA00022670"/>
    </source>
</evidence>
<dbReference type="EMBL" id="JAKNFS010000037">
    <property type="protein sequence ID" value="MCG4767242.1"/>
    <property type="molecule type" value="Genomic_DNA"/>
</dbReference>
<dbReference type="GO" id="GO:0046872">
    <property type="term" value="F:metal ion binding"/>
    <property type="evidence" value="ECO:0007669"/>
    <property type="project" value="UniProtKB-KW"/>
</dbReference>
<comment type="caution">
    <text evidence="8">The sequence shown here is derived from an EMBL/GenBank/DDBJ whole genome shotgun (WGS) entry which is preliminary data.</text>
</comment>
<dbReference type="CDD" id="cd08071">
    <property type="entry name" value="MPN_DUF2466"/>
    <property type="match status" value="1"/>
</dbReference>
<dbReference type="Gene3D" id="3.40.140.10">
    <property type="entry name" value="Cytidine Deaminase, domain 2"/>
    <property type="match status" value="1"/>
</dbReference>
<proteinExistence type="inferred from homology"/>
<accession>A0AAE3JYQ8</accession>
<gene>
    <name evidence="8" type="ORF">L0N21_17320</name>
</gene>
<dbReference type="PANTHER" id="PTHR30471">
    <property type="entry name" value="DNA REPAIR PROTEIN RADC"/>
    <property type="match status" value="1"/>
</dbReference>
<evidence type="ECO:0000256" key="5">
    <source>
        <dbReference type="ARBA" id="ARBA00022833"/>
    </source>
</evidence>
<dbReference type="PANTHER" id="PTHR30471:SF3">
    <property type="entry name" value="UPF0758 PROTEIN YEES-RELATED"/>
    <property type="match status" value="1"/>
</dbReference>
<evidence type="ECO:0000259" key="7">
    <source>
        <dbReference type="PROSITE" id="PS50249"/>
    </source>
</evidence>
<dbReference type="InterPro" id="IPR025657">
    <property type="entry name" value="RadC_JAB"/>
</dbReference>